<evidence type="ECO:0000313" key="3">
    <source>
        <dbReference type="Proteomes" id="UP000297385"/>
    </source>
</evidence>
<gene>
    <name evidence="2" type="ORF">E2553_32460</name>
</gene>
<accession>A0A4Y8MVF9</accession>
<feature type="transmembrane region" description="Helical" evidence="1">
    <location>
        <begin position="174"/>
        <end position="198"/>
    </location>
</feature>
<feature type="transmembrane region" description="Helical" evidence="1">
    <location>
        <begin position="9"/>
        <end position="33"/>
    </location>
</feature>
<keyword evidence="1" id="KW-0472">Membrane</keyword>
<reference evidence="2 3" key="1">
    <citation type="submission" date="2019-03" db="EMBL/GenBank/DDBJ databases">
        <title>Complete Genome Sequence of Paraburkholderia dipogonis ICMP 19430T, a Nitrogen-fixing Symbiont of the South African Invasive Legume Dipogon lignosus in New Zealand.</title>
        <authorList>
            <person name="De Meyer S.E."/>
        </authorList>
    </citation>
    <scope>NUCLEOTIDE SEQUENCE [LARGE SCALE GENOMIC DNA]</scope>
    <source>
        <strain evidence="2 3">ICMP 19430</strain>
    </source>
</reference>
<protein>
    <submittedName>
        <fullName evidence="2">Uncharacterized protein</fullName>
    </submittedName>
</protein>
<comment type="caution">
    <text evidence="2">The sequence shown here is derived from an EMBL/GenBank/DDBJ whole genome shotgun (WGS) entry which is preliminary data.</text>
</comment>
<feature type="transmembrane region" description="Helical" evidence="1">
    <location>
        <begin position="65"/>
        <end position="86"/>
    </location>
</feature>
<evidence type="ECO:0000313" key="2">
    <source>
        <dbReference type="EMBL" id="TFE41384.1"/>
    </source>
</evidence>
<dbReference type="Proteomes" id="UP000297385">
    <property type="component" value="Unassembled WGS sequence"/>
</dbReference>
<dbReference type="RefSeq" id="WP_134464369.1">
    <property type="nucleotide sequence ID" value="NZ_JBHMFL010000119.1"/>
</dbReference>
<feature type="transmembrane region" description="Helical" evidence="1">
    <location>
        <begin position="106"/>
        <end position="127"/>
    </location>
</feature>
<dbReference type="AlphaFoldDB" id="A0A4Y8MVF9"/>
<organism evidence="2 3">
    <name type="scientific">Paraburkholderia dipogonis</name>
    <dbReference type="NCBI Taxonomy" id="1211383"/>
    <lineage>
        <taxon>Bacteria</taxon>
        <taxon>Pseudomonadati</taxon>
        <taxon>Pseudomonadota</taxon>
        <taxon>Betaproteobacteria</taxon>
        <taxon>Burkholderiales</taxon>
        <taxon>Burkholderiaceae</taxon>
        <taxon>Paraburkholderia</taxon>
    </lineage>
</organism>
<name>A0A4Y8MVF9_9BURK</name>
<proteinExistence type="predicted"/>
<evidence type="ECO:0000256" key="1">
    <source>
        <dbReference type="SAM" id="Phobius"/>
    </source>
</evidence>
<sequence length="211" mass="23345">MIKKYGLKILLSVACLVGSVIGGWYLMCIFTLLPLEMPVFVDALIRFVLSVTGNDNLANADDMEMLALLLYWTIATFLTAVVLIGFKRWVSRSLIARKSAGAIPKLPLPVTLATSLIAFLVISYLGWSLTSPLTRYPFHIPLPVKTIIRFCLSVTGQSARSEQDLDMLLYAMDLYWAVATVAIGVPVILCCLAIRRFVRKENNGRRASADS</sequence>
<keyword evidence="1" id="KW-1133">Transmembrane helix</keyword>
<keyword evidence="1" id="KW-0812">Transmembrane</keyword>
<dbReference type="GeneID" id="97309825"/>
<dbReference type="EMBL" id="SNVI01000002">
    <property type="protein sequence ID" value="TFE41384.1"/>
    <property type="molecule type" value="Genomic_DNA"/>
</dbReference>